<dbReference type="SUPFAM" id="SSF52266">
    <property type="entry name" value="SGNH hydrolase"/>
    <property type="match status" value="2"/>
</dbReference>
<keyword evidence="5" id="KW-1185">Reference proteome</keyword>
<evidence type="ECO:0000313" key="4">
    <source>
        <dbReference type="EMBL" id="MBB4704527.1"/>
    </source>
</evidence>
<dbReference type="AlphaFoldDB" id="A0A7W7GCF9"/>
<dbReference type="InterPro" id="IPR036514">
    <property type="entry name" value="SGNH_hydro_sf"/>
</dbReference>
<name>A0A7W7GCF9_9ACTN</name>
<dbReference type="Pfam" id="PF13472">
    <property type="entry name" value="Lipase_GDSL_2"/>
    <property type="match status" value="2"/>
</dbReference>
<protein>
    <submittedName>
        <fullName evidence="4">Lysophospholipase L1-like esterase</fullName>
    </submittedName>
</protein>
<dbReference type="Proteomes" id="UP000542210">
    <property type="component" value="Unassembled WGS sequence"/>
</dbReference>
<comment type="caution">
    <text evidence="4">The sequence shown here is derived from an EMBL/GenBank/DDBJ whole genome shotgun (WGS) entry which is preliminary data.</text>
</comment>
<feature type="region of interest" description="Disordered" evidence="2">
    <location>
        <begin position="557"/>
        <end position="576"/>
    </location>
</feature>
<dbReference type="InterPro" id="IPR051532">
    <property type="entry name" value="Ester_Hydrolysis_Enzymes"/>
</dbReference>
<dbReference type="InterPro" id="IPR028994">
    <property type="entry name" value="Integrin_alpha_N"/>
</dbReference>
<feature type="region of interest" description="Disordered" evidence="2">
    <location>
        <begin position="756"/>
        <end position="789"/>
    </location>
</feature>
<reference evidence="4 5" key="1">
    <citation type="submission" date="2020-08" db="EMBL/GenBank/DDBJ databases">
        <title>Sequencing the genomes of 1000 actinobacteria strains.</title>
        <authorList>
            <person name="Klenk H.-P."/>
        </authorList>
    </citation>
    <scope>NUCLEOTIDE SEQUENCE [LARGE SCALE GENOMIC DNA]</scope>
    <source>
        <strain evidence="4 5">DSM 45784</strain>
    </source>
</reference>
<dbReference type="SUPFAM" id="SSF69318">
    <property type="entry name" value="Integrin alpha N-terminal domain"/>
    <property type="match status" value="1"/>
</dbReference>
<feature type="domain" description="SGNH hydrolase-type esterase" evidence="3">
    <location>
        <begin position="579"/>
        <end position="733"/>
    </location>
</feature>
<feature type="region of interest" description="Disordered" evidence="2">
    <location>
        <begin position="512"/>
        <end position="548"/>
    </location>
</feature>
<gene>
    <name evidence="4" type="ORF">BJ982_006071</name>
</gene>
<keyword evidence="1" id="KW-0732">Signal</keyword>
<dbReference type="PANTHER" id="PTHR30383">
    <property type="entry name" value="THIOESTERASE 1/PROTEASE 1/LYSOPHOSPHOLIPASE L1"/>
    <property type="match status" value="1"/>
</dbReference>
<accession>A0A7W7GCF9</accession>
<dbReference type="Pfam" id="PF13517">
    <property type="entry name" value="FG-GAP_3"/>
    <property type="match status" value="1"/>
</dbReference>
<proteinExistence type="predicted"/>
<dbReference type="GO" id="GO:0004622">
    <property type="term" value="F:phosphatidylcholine lysophospholipase activity"/>
    <property type="evidence" value="ECO:0007669"/>
    <property type="project" value="TreeGrafter"/>
</dbReference>
<feature type="compositionally biased region" description="Polar residues" evidence="2">
    <location>
        <begin position="527"/>
        <end position="539"/>
    </location>
</feature>
<dbReference type="InterPro" id="IPR013517">
    <property type="entry name" value="FG-GAP"/>
</dbReference>
<evidence type="ECO:0000256" key="1">
    <source>
        <dbReference type="ARBA" id="ARBA00022729"/>
    </source>
</evidence>
<dbReference type="InterPro" id="IPR013830">
    <property type="entry name" value="SGNH_hydro"/>
</dbReference>
<dbReference type="RefSeq" id="WP_184885620.1">
    <property type="nucleotide sequence ID" value="NZ_BOOV01000019.1"/>
</dbReference>
<evidence type="ECO:0000313" key="5">
    <source>
        <dbReference type="Proteomes" id="UP000542210"/>
    </source>
</evidence>
<dbReference type="PANTHER" id="PTHR30383:SF5">
    <property type="entry name" value="SGNH HYDROLASE-TYPE ESTERASE DOMAIN-CONTAINING PROTEIN"/>
    <property type="match status" value="1"/>
</dbReference>
<dbReference type="Gene3D" id="3.40.50.1110">
    <property type="entry name" value="SGNH hydrolase"/>
    <property type="match status" value="2"/>
</dbReference>
<dbReference type="SUPFAM" id="SSF56219">
    <property type="entry name" value="DNase I-like"/>
    <property type="match status" value="1"/>
</dbReference>
<organism evidence="4 5">
    <name type="scientific">Sphaerisporangium siamense</name>
    <dbReference type="NCBI Taxonomy" id="795645"/>
    <lineage>
        <taxon>Bacteria</taxon>
        <taxon>Bacillati</taxon>
        <taxon>Actinomycetota</taxon>
        <taxon>Actinomycetes</taxon>
        <taxon>Streptosporangiales</taxon>
        <taxon>Streptosporangiaceae</taxon>
        <taxon>Sphaerisporangium</taxon>
    </lineage>
</organism>
<dbReference type="InterPro" id="IPR036691">
    <property type="entry name" value="Endo/exonu/phosph_ase_sf"/>
</dbReference>
<feature type="domain" description="SGNH hydrolase-type esterase" evidence="3">
    <location>
        <begin position="366"/>
        <end position="487"/>
    </location>
</feature>
<evidence type="ECO:0000259" key="3">
    <source>
        <dbReference type="Pfam" id="PF13472"/>
    </source>
</evidence>
<dbReference type="CDD" id="cd01833">
    <property type="entry name" value="XynB_like"/>
    <property type="match status" value="1"/>
</dbReference>
<sequence>MFTALTATVIVTDPAIPAAQAAPLSQTPIISNNMQGSDQRNAGAKWTTTVRDYARSSAVVLLQEAGPTPPGNSDFVENIEWDPQRPGRAGYVQHHTWQLDSDRNDPNVYHVYFLQTDPMNGRWEGGRVNLAIVTRHQAEEVQVLRNFHAAPDARPTLGVRFGNTWYYTFHALSGGGADAASMVRDVAATATNAGEHFVMGGDFNTDPDVLQTRVNYPRGQVRRFTTGLATHQNGEEYDYFIGDNGTFAQQRAQRFNGASPDHYAVGIGPFRSQQTQTRIDLMPTGDAMTRGGNGSVFYNYRRPLYEEMEKYNYIHVQRSRGRQMSAAVAAADDEMVRLAPSLDMVGTQRDGDMPDPDHEGYPEHEIDQIAERVDDTVAQLRPNVVTLLAGTEDVAHDVDAAGAPGRLGRLIDQIIEDAPDATVLVATLPPAAHPAIQARIEEFNQRVPEVVAQRRAAGEHVSLVLMSHLSTDDLSDDGLYPNETGQRKMASAFVDGIVDAFLAGWITTDSGTETEETADTLRPMGLGSSSTYGEGSSDGNGYRDSADQGFSQLADRNAEKTGRSGGSSLAGKRAASAVDDTPRVDWVGSVRVGKMADREVEGWRGLRIHEIANKATCAVKTYQPNLITLIAGGNDVMQKYQLDGAIGRLESLIEQVAFDDPGVAVLVAGMQPFRDPADDPGRNARGQAFTAQIPAMVDRLVGRGLRVVYADTTALTLSDIGHDGIHPTDGGYDKIAAAFVKAAGQANDRGWLRRARPQAPDAGSDPCGMRDDGDGIGTGGSDPNKLGQGWEDRGVIQARQYPSSSRFWMVDINKDRKAEFVAVDKDQNFRFWWNSGPSGKDWTPFVEGQNSYKPKAGAVGNMLRFGDVDGDGFPDCMVVWLTGTVEVSTWKADNPSGSRMCMNKYGGEASVFDEGSRGEILYTDPSTKIRFADVTGGGRDDYLLIKPDGTTTAWYNRDFQTKDGRKWLDWAPPAKIGGALANPREIRYADINGDKRADRILITAKGGARAWINDGATGAGGAYRDIGRIAGDADVPPKDVQFADVDGDGKADFLRIGWTGVTHAWLNKLPANYFGTFHP</sequence>
<evidence type="ECO:0000256" key="2">
    <source>
        <dbReference type="SAM" id="MobiDB-lite"/>
    </source>
</evidence>
<dbReference type="EMBL" id="JACHND010000001">
    <property type="protein sequence ID" value="MBB4704527.1"/>
    <property type="molecule type" value="Genomic_DNA"/>
</dbReference>
<dbReference type="Gene3D" id="3.60.10.10">
    <property type="entry name" value="Endonuclease/exonuclease/phosphatase"/>
    <property type="match status" value="1"/>
</dbReference>